<comment type="caution">
    <text evidence="2">The sequence shown here is derived from an EMBL/GenBank/DDBJ whole genome shotgun (WGS) entry which is preliminary data.</text>
</comment>
<proteinExistence type="predicted"/>
<keyword evidence="1" id="KW-0812">Transmembrane</keyword>
<protein>
    <submittedName>
        <fullName evidence="2">Uncharacterized protein</fullName>
    </submittedName>
</protein>
<evidence type="ECO:0000256" key="1">
    <source>
        <dbReference type="SAM" id="Phobius"/>
    </source>
</evidence>
<name>A0AAE3CZ47_9HYPH</name>
<sequence length="87" mass="10082">MAKYDANFGARKTERRRFRLFLFIMLPLLAGLGYLLSVNPPNRAKPQAHEQRASFTDAVREIWDAIRMTYSLEIDEDGRPVPPPFTE</sequence>
<organism evidence="2 3">
    <name type="scientific">Flavimaribacter sediminis</name>
    <dbReference type="NCBI Taxonomy" id="2865987"/>
    <lineage>
        <taxon>Bacteria</taxon>
        <taxon>Pseudomonadati</taxon>
        <taxon>Pseudomonadota</taxon>
        <taxon>Alphaproteobacteria</taxon>
        <taxon>Hyphomicrobiales</taxon>
        <taxon>Rhizobiaceae</taxon>
        <taxon>Flavimaribacter</taxon>
    </lineage>
</organism>
<accession>A0AAE3CZ47</accession>
<dbReference type="Proteomes" id="UP001196509">
    <property type="component" value="Unassembled WGS sequence"/>
</dbReference>
<keyword evidence="1" id="KW-1133">Transmembrane helix</keyword>
<evidence type="ECO:0000313" key="3">
    <source>
        <dbReference type="Proteomes" id="UP001196509"/>
    </source>
</evidence>
<evidence type="ECO:0000313" key="2">
    <source>
        <dbReference type="EMBL" id="MBW8635573.1"/>
    </source>
</evidence>
<dbReference type="AlphaFoldDB" id="A0AAE3CZ47"/>
<feature type="transmembrane region" description="Helical" evidence="1">
    <location>
        <begin position="20"/>
        <end position="37"/>
    </location>
</feature>
<gene>
    <name evidence="2" type="ORF">K1W69_00115</name>
</gene>
<dbReference type="EMBL" id="JAICBX010000001">
    <property type="protein sequence ID" value="MBW8635573.1"/>
    <property type="molecule type" value="Genomic_DNA"/>
</dbReference>
<reference evidence="2" key="1">
    <citation type="submission" date="2021-08" db="EMBL/GenBank/DDBJ databases">
        <title>Hoeflea bacterium WL0058 sp. nov., isolated from the sediment.</title>
        <authorList>
            <person name="Wang L."/>
            <person name="Zhang D."/>
        </authorList>
    </citation>
    <scope>NUCLEOTIDE SEQUENCE</scope>
    <source>
        <strain evidence="2">WL0058</strain>
    </source>
</reference>
<keyword evidence="3" id="KW-1185">Reference proteome</keyword>
<dbReference type="RefSeq" id="WP_220226306.1">
    <property type="nucleotide sequence ID" value="NZ_JAICBX010000001.1"/>
</dbReference>
<keyword evidence="1" id="KW-0472">Membrane</keyword>